<evidence type="ECO:0000313" key="1">
    <source>
        <dbReference type="EMBL" id="EGI63707.1"/>
    </source>
</evidence>
<keyword evidence="2" id="KW-1185">Reference proteome</keyword>
<sequence length="263" mass="28653">MESSCNKKLSVAQKLKYFFSARRYRSDFDSGHLLKAKLSTIEDIHQLQKVGGPQVLVGEKDSLIRDPISIRPTVTIFTNGPTFSCGGRSSGMKELHRREQGGNPFNLSLCTVTRANSCKERKDTPGIAFSGGASTGNEITGLPLKLARLANNRAYYVAFVSTALLSPCAAKARLALHVFLSVFAKGIWARIVSFVFVVGEVTRKVAKDKLPPVLTDPRDRIVLNEQETQVGIDHSVSQTASCEALAASVLTINIGGFAWQRQV</sequence>
<dbReference type="Proteomes" id="UP000007755">
    <property type="component" value="Unassembled WGS sequence"/>
</dbReference>
<protein>
    <submittedName>
        <fullName evidence="1">Uncharacterized protein</fullName>
    </submittedName>
</protein>
<evidence type="ECO:0000313" key="2">
    <source>
        <dbReference type="Proteomes" id="UP000007755"/>
    </source>
</evidence>
<dbReference type="EMBL" id="GL888262">
    <property type="protein sequence ID" value="EGI63707.1"/>
    <property type="molecule type" value="Genomic_DNA"/>
</dbReference>
<organism evidence="2">
    <name type="scientific">Acromyrmex echinatior</name>
    <name type="common">Panamanian leafcutter ant</name>
    <name type="synonym">Acromyrmex octospinosus echinatior</name>
    <dbReference type="NCBI Taxonomy" id="103372"/>
    <lineage>
        <taxon>Eukaryota</taxon>
        <taxon>Metazoa</taxon>
        <taxon>Ecdysozoa</taxon>
        <taxon>Arthropoda</taxon>
        <taxon>Hexapoda</taxon>
        <taxon>Insecta</taxon>
        <taxon>Pterygota</taxon>
        <taxon>Neoptera</taxon>
        <taxon>Endopterygota</taxon>
        <taxon>Hymenoptera</taxon>
        <taxon>Apocrita</taxon>
        <taxon>Aculeata</taxon>
        <taxon>Formicoidea</taxon>
        <taxon>Formicidae</taxon>
        <taxon>Myrmicinae</taxon>
        <taxon>Acromyrmex</taxon>
    </lineage>
</organism>
<reference evidence="1" key="1">
    <citation type="submission" date="2011-02" db="EMBL/GenBank/DDBJ databases">
        <title>The genome of the leaf-cutting ant Acromyrmex echinatior suggests key adaptations to social evolution and fungus farming.</title>
        <authorList>
            <person name="Nygaard S."/>
            <person name="Zhang G."/>
        </authorList>
    </citation>
    <scope>NUCLEOTIDE SEQUENCE</scope>
</reference>
<name>F4WQ09_ACREC</name>
<accession>F4WQ09</accession>
<proteinExistence type="predicted"/>
<dbReference type="InParanoid" id="F4WQ09"/>
<dbReference type="AlphaFoldDB" id="F4WQ09"/>
<gene>
    <name evidence="1" type="ORF">G5I_07945</name>
</gene>